<evidence type="ECO:0000313" key="2">
    <source>
        <dbReference type="EMBL" id="KUL44407.1"/>
    </source>
</evidence>
<dbReference type="RefSeq" id="WP_059148996.1">
    <property type="nucleotide sequence ID" value="NZ_LLZJ01000414.1"/>
</dbReference>
<evidence type="ECO:0008006" key="4">
    <source>
        <dbReference type="Google" id="ProtNLM"/>
    </source>
</evidence>
<reference evidence="3" key="1">
    <citation type="submission" date="2015-10" db="EMBL/GenBank/DDBJ databases">
        <authorList>
            <person name="Ju K.-S."/>
            <person name="Doroghazi J.R."/>
            <person name="Metcalf W.W."/>
        </authorList>
    </citation>
    <scope>NUCLEOTIDE SEQUENCE [LARGE SCALE GENOMIC DNA]</scope>
    <source>
        <strain evidence="3">NRRL F-8817</strain>
    </source>
</reference>
<evidence type="ECO:0000313" key="3">
    <source>
        <dbReference type="Proteomes" id="UP000053413"/>
    </source>
</evidence>
<feature type="compositionally biased region" description="Basic and acidic residues" evidence="1">
    <location>
        <begin position="191"/>
        <end position="202"/>
    </location>
</feature>
<name>A0A0X3VJ54_STRVO</name>
<dbReference type="Proteomes" id="UP000053413">
    <property type="component" value="Unassembled WGS sequence"/>
</dbReference>
<proteinExistence type="predicted"/>
<feature type="region of interest" description="Disordered" evidence="1">
    <location>
        <begin position="177"/>
        <end position="202"/>
    </location>
</feature>
<accession>A0A0X3VJ54</accession>
<evidence type="ECO:0000256" key="1">
    <source>
        <dbReference type="SAM" id="MobiDB-lite"/>
    </source>
</evidence>
<gene>
    <name evidence="2" type="ORF">ADL28_41705</name>
</gene>
<feature type="region of interest" description="Disordered" evidence="1">
    <location>
        <begin position="132"/>
        <end position="152"/>
    </location>
</feature>
<dbReference type="OrthoDB" id="5464689at2"/>
<dbReference type="AlphaFoldDB" id="A0A0X3VJ54"/>
<feature type="region of interest" description="Disordered" evidence="1">
    <location>
        <begin position="9"/>
        <end position="32"/>
    </location>
</feature>
<comment type="caution">
    <text evidence="2">The sequence shown here is derived from an EMBL/GenBank/DDBJ whole genome shotgun (WGS) entry which is preliminary data.</text>
</comment>
<sequence length="202" mass="21135">MLRDDIAWAPEDEVAATTDQRATPQPVRLTGHRPHSAAAAGHLRHTIGFVRTHALSDPAIAEQPLVRATVSQLLAGSVLAAFPNTALIDPTTPDRNDAHPGTLQRALSHIDDHADQPLTVADIAAAAHISSTARPTAGPRAPHCAADPPAAAPSHSVPLAARVCACGMARTGPLLASGWLRHRPPMPPPLPDRKAVRGDREG</sequence>
<protein>
    <recommendedName>
        <fullName evidence="4">HTH araC/xylS-type domain-containing protein</fullName>
    </recommendedName>
</protein>
<organism evidence="2 3">
    <name type="scientific">Streptomyces violaceusniger</name>
    <dbReference type="NCBI Taxonomy" id="68280"/>
    <lineage>
        <taxon>Bacteria</taxon>
        <taxon>Bacillati</taxon>
        <taxon>Actinomycetota</taxon>
        <taxon>Actinomycetes</taxon>
        <taxon>Kitasatosporales</taxon>
        <taxon>Streptomycetaceae</taxon>
        <taxon>Streptomyces</taxon>
        <taxon>Streptomyces violaceusniger group</taxon>
    </lineage>
</organism>
<dbReference type="EMBL" id="LLZJ01000414">
    <property type="protein sequence ID" value="KUL44407.1"/>
    <property type="molecule type" value="Genomic_DNA"/>
</dbReference>
<feature type="compositionally biased region" description="Low complexity" evidence="1">
    <location>
        <begin position="139"/>
        <end position="152"/>
    </location>
</feature>